<keyword evidence="3" id="KW-1133">Transmembrane helix</keyword>
<evidence type="ECO:0000256" key="1">
    <source>
        <dbReference type="ARBA" id="ARBA00005278"/>
    </source>
</evidence>
<evidence type="ECO:0000313" key="4">
    <source>
        <dbReference type="EMBL" id="QSF47272.1"/>
    </source>
</evidence>
<reference evidence="4 5" key="1">
    <citation type="submission" date="2021-02" db="EMBL/GenBank/DDBJ databases">
        <title>Paenibacillus tianjinensis sp. nov.</title>
        <authorList>
            <person name="Liu H."/>
        </authorList>
    </citation>
    <scope>NUCLEOTIDE SEQUENCE [LARGE SCALE GENOMIC DNA]</scope>
    <source>
        <strain evidence="4 5">TB2019</strain>
    </source>
</reference>
<dbReference type="PIRSF" id="PIRSF005690">
    <property type="entry name" value="GerBA"/>
    <property type="match status" value="1"/>
</dbReference>
<keyword evidence="2 3" id="KW-0472">Membrane</keyword>
<dbReference type="Proteomes" id="UP000663452">
    <property type="component" value="Chromosome"/>
</dbReference>
<evidence type="ECO:0000256" key="3">
    <source>
        <dbReference type="SAM" id="Phobius"/>
    </source>
</evidence>
<dbReference type="PANTHER" id="PTHR22550:SF5">
    <property type="entry name" value="LEUCINE ZIPPER PROTEIN 4"/>
    <property type="match status" value="1"/>
</dbReference>
<organism evidence="4 5">
    <name type="scientific">Paenibacillus tianjinensis</name>
    <dbReference type="NCBI Taxonomy" id="2810347"/>
    <lineage>
        <taxon>Bacteria</taxon>
        <taxon>Bacillati</taxon>
        <taxon>Bacillota</taxon>
        <taxon>Bacilli</taxon>
        <taxon>Bacillales</taxon>
        <taxon>Paenibacillaceae</taxon>
        <taxon>Paenibacillus</taxon>
    </lineage>
</organism>
<dbReference type="PANTHER" id="PTHR22550">
    <property type="entry name" value="SPORE GERMINATION PROTEIN"/>
    <property type="match status" value="1"/>
</dbReference>
<evidence type="ECO:0000256" key="2">
    <source>
        <dbReference type="ARBA" id="ARBA00023136"/>
    </source>
</evidence>
<sequence>MSWQTKSDSPAFLKEVSRVTKSILEGIQEQLAGCSDAVYQSINIYGHSCVLIYIPSIVDTLSLQEFVSTPLKSEANSEPDWPRFLERLDHGTAFAIPYIKVYDLDRAVELAVSGNAVLYIEGLPYLYYFEITHYQKRAVTESQNELVVIGPQEAFIEDVATNLSLLRHKIKHADLKTKHFSIGKYTKTDVYLVYIEGLYKPEILTEIEGVLQGLSVDGSLGVSYLAEHMKQGHFSPFPVFQYTERPDSVAASLMEGRVGILQDGTPSALLTPVTFFSLLQSSEDYYQSFYAGSWIRLVRFFFSLISLLLPALYVSITTFHPQIIPSDLLLTIASARENIPFSALTEALIMELTFEALREAGTRIPKPVGQTVSIIGGIVIGQAAVQAGIVSAPMVIVVSITGIASYIIPHLELGLTFRLLRFLLLVLGGTMGLLGVIVAVFVIYGHLAHLRSFGTPYLQPVAPLIFEDWKDTLLRVPNPFMTKRSTAFTDQKNDRRQKKQ</sequence>
<dbReference type="InterPro" id="IPR004995">
    <property type="entry name" value="Spore_Ger"/>
</dbReference>
<protein>
    <submittedName>
        <fullName evidence="4">Spore germination protein</fullName>
    </submittedName>
</protein>
<evidence type="ECO:0000313" key="5">
    <source>
        <dbReference type="Proteomes" id="UP000663452"/>
    </source>
</evidence>
<keyword evidence="5" id="KW-1185">Reference proteome</keyword>
<gene>
    <name evidence="4" type="ORF">JRJ22_12290</name>
</gene>
<feature type="transmembrane region" description="Helical" evidence="3">
    <location>
        <begin position="297"/>
        <end position="319"/>
    </location>
</feature>
<feature type="transmembrane region" description="Helical" evidence="3">
    <location>
        <begin position="378"/>
        <end position="408"/>
    </location>
</feature>
<dbReference type="InterPro" id="IPR050768">
    <property type="entry name" value="UPF0353/GerABKA_families"/>
</dbReference>
<keyword evidence="3" id="KW-0812">Transmembrane</keyword>
<dbReference type="Pfam" id="PF03323">
    <property type="entry name" value="GerA"/>
    <property type="match status" value="1"/>
</dbReference>
<accession>A0ABX7LGR4</accession>
<comment type="similarity">
    <text evidence="1">Belongs to the GerABKA family.</text>
</comment>
<proteinExistence type="inferred from homology"/>
<name>A0ABX7LGR4_9BACL</name>
<feature type="transmembrane region" description="Helical" evidence="3">
    <location>
        <begin position="420"/>
        <end position="444"/>
    </location>
</feature>
<dbReference type="EMBL" id="CP070969">
    <property type="protein sequence ID" value="QSF47272.1"/>
    <property type="molecule type" value="Genomic_DNA"/>
</dbReference>